<dbReference type="Ensembl" id="ENSVURT00010035053.1">
    <property type="protein sequence ID" value="ENSVURP00010030781.1"/>
    <property type="gene ID" value="ENSVURG00010023547.1"/>
</dbReference>
<dbReference type="PANTHER" id="PTHR46160:SF9">
    <property type="entry name" value="PROTEIN PRY2-RELATED"/>
    <property type="match status" value="1"/>
</dbReference>
<dbReference type="SMART" id="SM00216">
    <property type="entry name" value="VWD"/>
    <property type="match status" value="4"/>
</dbReference>
<dbReference type="STRING" id="29139.ENSVURP00010030781"/>
<dbReference type="Gene3D" id="2.10.25.10">
    <property type="entry name" value="Laminin"/>
    <property type="match status" value="5"/>
</dbReference>
<dbReference type="Pfam" id="PF12714">
    <property type="entry name" value="TILa"/>
    <property type="match status" value="1"/>
</dbReference>
<evidence type="ECO:0000313" key="7">
    <source>
        <dbReference type="Ensembl" id="ENSVURP00010030781.1"/>
    </source>
</evidence>
<keyword evidence="8" id="KW-1185">Reference proteome</keyword>
<dbReference type="InterPro" id="IPR001846">
    <property type="entry name" value="VWF_type-D"/>
</dbReference>
<sequence>CGPNSHYEPCGSACPATCVDQEGGSPHQCALPCLETCACDPGFVLSGATCVPRKGPDCGCLLNGLLLGPGEAIWAGPTCGRRCWCPAGGGQARCGAAGCGPDERCAVSGGVRGCRATRITTCRAAGAGHFQTFDGLRYRFTASCSYLLSGLRRHRSGRKQALTPFRVLLKAGPAGVPRGVEVYVPGCRVRLDQGQSGRVLVNGAWRNLPCQVGSRILIFRRGWDTVVSCPFGLKVAFDGGSHLVLALPRSYAGRVAGLCANFDGDPANDLFPILGPPPVSGLSSALALVHSCRIGATQGCREEVEESWQGTSGKCKGAISGCDVLIAPDGPFHPCHHRLPPQGFFNDCLRDACLIPRRGACPIIGDYAAACQEEGILIYPWRTPDFCPPCPAHSHYELCGPACPITCGSLSGPAGCQAGRCREGCVCDRGFALSGARCVPLHQCGCLLSGHYYEPGLQLPEIWGAPCRGPCICQPGGQVFCPCRASQGALAPGVSSPGLCLVSGGPHCRTFDGATFRLRGHCSYTLAGTVPNCPAGLPPFSVTVDNEPYRAAISGVRAFMQGASMVLVARGGPRLLLSQDPHLSLTLSAAYQGYTLGLCGNYNGNSADDLLSLAPGPGLQSCPLPQPCPSPGCPTVGEAAGAPFQGSNSCGLLMAAQGPFAPCHGTLSPGPFFQSCLADVIHGRGSHPVLCRCLRSYVAACQEAGARVLPWRSSTLCPMQCPRNSHYSLCADPCPAACPGVQAIVRIPARCAEGCQCDPGFFPAAGACVPLENCPCFHRGLYFSAFWTEGCARRCRCPAAGGPWSTGIQCWPARCQGRCEEASGGGHRCQPIRLGSGPQNVTCTASGDFRFQTFGGTRYSFPGSCVYRLAGPCSTGGSSGLGPFYLDMATHIRPLGCFKSLTLRACGLRMDMSPVDPNLLRVDGVLELLPFFRGRCLRAYTCGGQLCLDTASGLSLTYDWDSLVRLSVPRALAGSLCGLCGDRAGGIPSSPLSSLAGSWKVAEIPGCGPFCGPRCPLPCPATQSGRYRRLGYCGLLGASAGPLAPCHRVLNPVPFMEDCLDDVCQHRGCQRALCRALVAYVTACQAQGVRLRPWRTPSLCPLQCPAHSHYELCGPRCPLTCGDLKGAKDCQAGDHCQEGCVCNAGFVLSGATCVPRDHCGCLQAGRYHALGTTWYPGPGCERRCHCGAGGTVSCGPGTCSSHEVCTIHRGIRGCFPDGRVTCFLAGPTHGLTFDGRVFGGLAGQCAYLLARATGSGLEPFAVITGRVWTDVRGARIPRTQTVTLLSPLSHQLDGERCRLPLVLPGGRLWVTREGRLVAVQAACGLRLFYDSARHLRLTVPSTYQGRLSGLCGNFDADGGIGDFGPTGSLETFVVSWALPGPGPCSPTGPCPPCPPGLDAAFSGPSACGLLRLPRGPFGHCHSFVRPDPFHGFCLRDMCRGRGGRLGLCDSLTAYTEACQEAGALMQPWRGPKLCPLRCPPRSHYSICARTCDLGCAPLLRPTRCSPQCFEGCECDRGFIYDGARCVPQERCGCFHLGRYIRVSRGRWGREFNSIQLISKHLCAGP</sequence>
<evidence type="ECO:0000256" key="4">
    <source>
        <dbReference type="ARBA" id="ARBA00023157"/>
    </source>
</evidence>
<keyword evidence="5" id="KW-0325">Glycoprotein</keyword>
<evidence type="ECO:0000313" key="8">
    <source>
        <dbReference type="Proteomes" id="UP000314987"/>
    </source>
</evidence>
<dbReference type="SUPFAM" id="SSF57567">
    <property type="entry name" value="Serine protease inhibitors"/>
    <property type="match status" value="5"/>
</dbReference>
<feature type="domain" description="VWFD" evidence="6">
    <location>
        <begin position="120"/>
        <end position="301"/>
    </location>
</feature>
<dbReference type="CDD" id="cd19941">
    <property type="entry name" value="TIL"/>
    <property type="match status" value="5"/>
</dbReference>
<evidence type="ECO:0000256" key="3">
    <source>
        <dbReference type="ARBA" id="ARBA00023136"/>
    </source>
</evidence>
<dbReference type="PANTHER" id="PTHR46160">
    <property type="entry name" value="ALPHA-TECTORIN-RELATED"/>
    <property type="match status" value="1"/>
</dbReference>
<reference evidence="7" key="3">
    <citation type="submission" date="2025-09" db="UniProtKB">
        <authorList>
            <consortium name="Ensembl"/>
        </authorList>
    </citation>
    <scope>IDENTIFICATION</scope>
</reference>
<dbReference type="GO" id="GO:0016020">
    <property type="term" value="C:membrane"/>
    <property type="evidence" value="ECO:0007669"/>
    <property type="project" value="UniProtKB-SubCell"/>
</dbReference>
<organism evidence="7 8">
    <name type="scientific">Vombatus ursinus</name>
    <name type="common">Common wombat</name>
    <dbReference type="NCBI Taxonomy" id="29139"/>
    <lineage>
        <taxon>Eukaryota</taxon>
        <taxon>Metazoa</taxon>
        <taxon>Chordata</taxon>
        <taxon>Craniata</taxon>
        <taxon>Vertebrata</taxon>
        <taxon>Euteleostomi</taxon>
        <taxon>Mammalia</taxon>
        <taxon>Metatheria</taxon>
        <taxon>Diprotodontia</taxon>
        <taxon>Vombatidae</taxon>
        <taxon>Vombatus</taxon>
    </lineage>
</organism>
<dbReference type="FunFam" id="2.10.25.10:FF:000055">
    <property type="entry name" value="alpha-tectorin isoform X1"/>
    <property type="match status" value="5"/>
</dbReference>
<accession>A0A4X2M914</accession>
<keyword evidence="4" id="KW-1015">Disulfide bond</keyword>
<evidence type="ECO:0000256" key="5">
    <source>
        <dbReference type="ARBA" id="ARBA00023180"/>
    </source>
</evidence>
<keyword evidence="3" id="KW-0472">Membrane</keyword>
<evidence type="ECO:0000259" key="6">
    <source>
        <dbReference type="PROSITE" id="PS51233"/>
    </source>
</evidence>
<name>A0A4X2M914_VOMUR</name>
<comment type="subcellular location">
    <subcellularLocation>
        <location evidence="1">Membrane</location>
    </subcellularLocation>
</comment>
<dbReference type="InterPro" id="IPR036084">
    <property type="entry name" value="Ser_inhib-like_sf"/>
</dbReference>
<dbReference type="Pfam" id="PF00094">
    <property type="entry name" value="VWD"/>
    <property type="match status" value="5"/>
</dbReference>
<dbReference type="InterPro" id="IPR052749">
    <property type="entry name" value="Alpha-tectorin"/>
</dbReference>
<dbReference type="SMART" id="SM00832">
    <property type="entry name" value="C8"/>
    <property type="match status" value="4"/>
</dbReference>
<dbReference type="Pfam" id="PF01826">
    <property type="entry name" value="TIL"/>
    <property type="match status" value="5"/>
</dbReference>
<dbReference type="OMA" id="LRPWRTP"/>
<dbReference type="InterPro" id="IPR014853">
    <property type="entry name" value="VWF/SSPO/ZAN-like_Cys-rich_dom"/>
</dbReference>
<proteinExistence type="predicted"/>
<dbReference type="InterPro" id="IPR025615">
    <property type="entry name" value="TILa_dom"/>
</dbReference>
<dbReference type="Pfam" id="PF08742">
    <property type="entry name" value="C8"/>
    <property type="match status" value="4"/>
</dbReference>
<feature type="domain" description="VWFD" evidence="6">
    <location>
        <begin position="1220"/>
        <end position="1385"/>
    </location>
</feature>
<evidence type="ECO:0000256" key="1">
    <source>
        <dbReference type="ARBA" id="ARBA00004370"/>
    </source>
</evidence>
<evidence type="ECO:0000256" key="2">
    <source>
        <dbReference type="ARBA" id="ARBA00022729"/>
    </source>
</evidence>
<dbReference type="PROSITE" id="PS51233">
    <property type="entry name" value="VWFD"/>
    <property type="match status" value="4"/>
</dbReference>
<keyword evidence="2" id="KW-0732">Signal</keyword>
<dbReference type="Proteomes" id="UP000314987">
    <property type="component" value="Unassembled WGS sequence"/>
</dbReference>
<dbReference type="GeneTree" id="ENSGT00950000183155"/>
<protein>
    <recommendedName>
        <fullName evidence="6">VWFD domain-containing protein</fullName>
    </recommendedName>
</protein>
<reference evidence="8" key="1">
    <citation type="submission" date="2018-12" db="EMBL/GenBank/DDBJ databases">
        <authorList>
            <person name="Yazar S."/>
        </authorList>
    </citation>
    <scope>NUCLEOTIDE SEQUENCE [LARGE SCALE GENOMIC DNA]</scope>
</reference>
<reference evidence="7" key="2">
    <citation type="submission" date="2025-08" db="UniProtKB">
        <authorList>
            <consortium name="Ensembl"/>
        </authorList>
    </citation>
    <scope>IDENTIFICATION</scope>
</reference>
<feature type="domain" description="VWFD" evidence="6">
    <location>
        <begin position="841"/>
        <end position="1016"/>
    </location>
</feature>
<feature type="domain" description="VWFD" evidence="6">
    <location>
        <begin position="498"/>
        <end position="677"/>
    </location>
</feature>
<dbReference type="InterPro" id="IPR002919">
    <property type="entry name" value="TIL_dom"/>
</dbReference>